<feature type="region of interest" description="Disordered" evidence="1">
    <location>
        <begin position="1"/>
        <end position="24"/>
    </location>
</feature>
<dbReference type="EMBL" id="RAWM01000005">
    <property type="protein sequence ID" value="RKH73109.1"/>
    <property type="molecule type" value="Genomic_DNA"/>
</dbReference>
<proteinExistence type="predicted"/>
<keyword evidence="3" id="KW-1185">Reference proteome</keyword>
<reference evidence="3" key="1">
    <citation type="submission" date="2018-09" db="EMBL/GenBank/DDBJ databases">
        <authorList>
            <person name="Livingstone P.G."/>
            <person name="Whitworth D.E."/>
        </authorList>
    </citation>
    <scope>NUCLEOTIDE SEQUENCE [LARGE SCALE GENOMIC DNA]</scope>
    <source>
        <strain evidence="3">AB047A</strain>
    </source>
</reference>
<gene>
    <name evidence="2" type="ORF">D7X96_03400</name>
</gene>
<dbReference type="AlphaFoldDB" id="A0A3A8QWF1"/>
<comment type="caution">
    <text evidence="2">The sequence shown here is derived from an EMBL/GenBank/DDBJ whole genome shotgun (WGS) entry which is preliminary data.</text>
</comment>
<sequence>MKKKVRVAGGAHPSPLAREGDEHSAFQVPGEVPLHVPGQAASHLTCLRQRRGEADPRLVRVFHVFAGKVFVAPKAQQRRLGMFAWRARTQDTASRRPGCWRGGVSRTT</sequence>
<evidence type="ECO:0000313" key="3">
    <source>
        <dbReference type="Proteomes" id="UP000282656"/>
    </source>
</evidence>
<accession>A0A3A8QWF1</accession>
<protein>
    <submittedName>
        <fullName evidence="2">Uncharacterized protein</fullName>
    </submittedName>
</protein>
<organism evidence="2 3">
    <name type="scientific">Corallococcus interemptor</name>
    <dbReference type="NCBI Taxonomy" id="2316720"/>
    <lineage>
        <taxon>Bacteria</taxon>
        <taxon>Pseudomonadati</taxon>
        <taxon>Myxococcota</taxon>
        <taxon>Myxococcia</taxon>
        <taxon>Myxococcales</taxon>
        <taxon>Cystobacterineae</taxon>
        <taxon>Myxococcaceae</taxon>
        <taxon>Corallococcus</taxon>
    </lineage>
</organism>
<evidence type="ECO:0000313" key="2">
    <source>
        <dbReference type="EMBL" id="RKH73109.1"/>
    </source>
</evidence>
<evidence type="ECO:0000256" key="1">
    <source>
        <dbReference type="SAM" id="MobiDB-lite"/>
    </source>
</evidence>
<name>A0A3A8QWF1_9BACT</name>
<dbReference type="Proteomes" id="UP000282656">
    <property type="component" value="Unassembled WGS sequence"/>
</dbReference>